<evidence type="ECO:0000313" key="3">
    <source>
        <dbReference type="Proteomes" id="UP001582793"/>
    </source>
</evidence>
<proteinExistence type="predicted"/>
<comment type="caution">
    <text evidence="2">The sequence shown here is derived from an EMBL/GenBank/DDBJ whole genome shotgun (WGS) entry which is preliminary data.</text>
</comment>
<dbReference type="EMBL" id="JBCGDC010000173">
    <property type="protein sequence ID" value="MFB6397838.1"/>
    <property type="molecule type" value="Genomic_DNA"/>
</dbReference>
<protein>
    <recommendedName>
        <fullName evidence="4">Ribosomal protein L7/L12 C-terminal domain-containing protein</fullName>
    </recommendedName>
</protein>
<evidence type="ECO:0000256" key="1">
    <source>
        <dbReference type="SAM" id="Phobius"/>
    </source>
</evidence>
<keyword evidence="1" id="KW-1133">Transmembrane helix</keyword>
<name>A0ABV5D0Q4_9ACTN</name>
<feature type="transmembrane region" description="Helical" evidence="1">
    <location>
        <begin position="6"/>
        <end position="24"/>
    </location>
</feature>
<reference evidence="2 3" key="1">
    <citation type="submission" date="2024-04" db="EMBL/GenBank/DDBJ databases">
        <title>Polymorphospora sp. isolated from Baiyangdian Lake in Xiong'an New Area.</title>
        <authorList>
            <person name="Zhang X."/>
            <person name="Liu J."/>
        </authorList>
    </citation>
    <scope>NUCLEOTIDE SEQUENCE [LARGE SCALE GENOMIC DNA]</scope>
    <source>
        <strain evidence="2 3">2-325</strain>
    </source>
</reference>
<dbReference type="Proteomes" id="UP001582793">
    <property type="component" value="Unassembled WGS sequence"/>
</dbReference>
<keyword evidence="1" id="KW-0812">Transmembrane</keyword>
<organism evidence="2 3">
    <name type="scientific">Polymorphospora lycopeni</name>
    <dbReference type="NCBI Taxonomy" id="3140240"/>
    <lineage>
        <taxon>Bacteria</taxon>
        <taxon>Bacillati</taxon>
        <taxon>Actinomycetota</taxon>
        <taxon>Actinomycetes</taxon>
        <taxon>Micromonosporales</taxon>
        <taxon>Micromonosporaceae</taxon>
        <taxon>Polymorphospora</taxon>
    </lineage>
</organism>
<evidence type="ECO:0008006" key="4">
    <source>
        <dbReference type="Google" id="ProtNLM"/>
    </source>
</evidence>
<keyword evidence="3" id="KW-1185">Reference proteome</keyword>
<sequence>MEWFGALGAIVVVLVICVIVFVAARSRRRGADLVGGDLAGRARYGAGPAGGKGTGVVAGPEGVEGLDRLDATDRALVAEILELLGRNRKIHAIKVLRTRRPMGLAEAKQVVEQIGAGRVPARWPGQPPRSPEVADRSVVDRATDLKRQGRLIEAVKLVRAETGLSLREAKDMVDVL</sequence>
<dbReference type="RefSeq" id="WP_375736785.1">
    <property type="nucleotide sequence ID" value="NZ_JBCGDC010000173.1"/>
</dbReference>
<accession>A0ABV5D0Q4</accession>
<dbReference type="Gene3D" id="3.30.1390.10">
    <property type="match status" value="2"/>
</dbReference>
<keyword evidence="1" id="KW-0472">Membrane</keyword>
<evidence type="ECO:0000313" key="2">
    <source>
        <dbReference type="EMBL" id="MFB6397838.1"/>
    </source>
</evidence>
<dbReference type="InterPro" id="IPR014719">
    <property type="entry name" value="Ribosomal_bL12_C/ClpS-like"/>
</dbReference>
<gene>
    <name evidence="2" type="ORF">AAFH96_32805</name>
</gene>